<dbReference type="OrthoDB" id="2555434at2759"/>
<reference evidence="2 3" key="1">
    <citation type="journal article" date="2014" name="BMC Genomics">
        <title>Genome and secretome analysis of the hemibiotrophic fungal pathogen, Moniliophthora roreri, which causes frosty pod rot disease of cacao: mechanisms of the biotrophic and necrotrophic phases.</title>
        <authorList>
            <person name="Meinhardt L.W."/>
            <person name="Costa G.G.L."/>
            <person name="Thomazella D.P.T."/>
            <person name="Teixeira P.J.P.L."/>
            <person name="Carazzolle M.F."/>
            <person name="Schuster S.C."/>
            <person name="Carlson J.E."/>
            <person name="Guiltinan M.J."/>
            <person name="Mieczkowski P."/>
            <person name="Farmer A."/>
            <person name="Ramaraj T."/>
            <person name="Crozier J."/>
            <person name="Davis R.E."/>
            <person name="Shao J."/>
            <person name="Melnick R.L."/>
            <person name="Pereira G.A.G."/>
            <person name="Bailey B.A."/>
        </authorList>
    </citation>
    <scope>NUCLEOTIDE SEQUENCE [LARGE SCALE GENOMIC DNA]</scope>
    <source>
        <strain evidence="2 3">MCA 2997</strain>
    </source>
</reference>
<dbReference type="Proteomes" id="UP000017559">
    <property type="component" value="Unassembled WGS sequence"/>
</dbReference>
<feature type="transmembrane region" description="Helical" evidence="1">
    <location>
        <begin position="169"/>
        <end position="192"/>
    </location>
</feature>
<dbReference type="KEGG" id="mrr:Moror_4481"/>
<organism evidence="2 3">
    <name type="scientific">Moniliophthora roreri (strain MCA 2997)</name>
    <name type="common">Cocoa frosty pod rot fungus</name>
    <name type="synonym">Crinipellis roreri</name>
    <dbReference type="NCBI Taxonomy" id="1381753"/>
    <lineage>
        <taxon>Eukaryota</taxon>
        <taxon>Fungi</taxon>
        <taxon>Dikarya</taxon>
        <taxon>Basidiomycota</taxon>
        <taxon>Agaricomycotina</taxon>
        <taxon>Agaricomycetes</taxon>
        <taxon>Agaricomycetidae</taxon>
        <taxon>Agaricales</taxon>
        <taxon>Marasmiineae</taxon>
        <taxon>Marasmiaceae</taxon>
        <taxon>Moniliophthora</taxon>
    </lineage>
</organism>
<keyword evidence="1" id="KW-1133">Transmembrane helix</keyword>
<dbReference type="PANTHER" id="PTHR38646:SF1">
    <property type="entry name" value="DUF202 DOMAIN-CONTAINING PROTEIN"/>
    <property type="match status" value="1"/>
</dbReference>
<accession>V2YL72</accession>
<keyword evidence="1" id="KW-0472">Membrane</keyword>
<keyword evidence="1" id="KW-0812">Transmembrane</keyword>
<dbReference type="AlphaFoldDB" id="V2YL72"/>
<comment type="caution">
    <text evidence="2">The sequence shown here is derived from an EMBL/GenBank/DDBJ whole genome shotgun (WGS) entry which is preliminary data.</text>
</comment>
<protein>
    <recommendedName>
        <fullName evidence="4">DUF202 domain-containing protein</fullName>
    </recommendedName>
</protein>
<feature type="transmembrane region" description="Helical" evidence="1">
    <location>
        <begin position="70"/>
        <end position="90"/>
    </location>
</feature>
<evidence type="ECO:0008006" key="4">
    <source>
        <dbReference type="Google" id="ProtNLM"/>
    </source>
</evidence>
<name>V2YL72_MONRO</name>
<gene>
    <name evidence="2" type="ORF">Moror_4481</name>
</gene>
<dbReference type="EMBL" id="AWSO01000283">
    <property type="protein sequence ID" value="ESK92444.1"/>
    <property type="molecule type" value="Genomic_DNA"/>
</dbReference>
<dbReference type="HOGENOM" id="CLU_107661_1_0_1"/>
<evidence type="ECO:0000313" key="3">
    <source>
        <dbReference type="Proteomes" id="UP000017559"/>
    </source>
</evidence>
<dbReference type="PANTHER" id="PTHR38646">
    <property type="entry name" value="YALI0F00814P"/>
    <property type="match status" value="1"/>
</dbReference>
<evidence type="ECO:0000256" key="1">
    <source>
        <dbReference type="SAM" id="Phobius"/>
    </source>
</evidence>
<sequence>MPLSHLLSLFRRPLHRYNGHRADSFYPIQDTALLVELRARQRTFSGAYGRSALGNLGYSLTILRLFDKRFYKIGLLFAALAMMLLVMSFFRDRHSRHDFADPDDLYEEPLPVEGVKQDTRANIVSASPMDANLNTECLCRPTSKNLSKVEPIKSVGQGGRIIGRPFVTAGYQVLAVTGMVLAAEIALVVLIVGM</sequence>
<proteinExistence type="predicted"/>
<evidence type="ECO:0000313" key="2">
    <source>
        <dbReference type="EMBL" id="ESK92444.1"/>
    </source>
</evidence>
<keyword evidence="3" id="KW-1185">Reference proteome</keyword>